<comment type="caution">
    <text evidence="1">The sequence shown here is derived from an EMBL/GenBank/DDBJ whole genome shotgun (WGS) entry which is preliminary data.</text>
</comment>
<evidence type="ECO:0000313" key="1">
    <source>
        <dbReference type="EMBL" id="OMP66323.1"/>
    </source>
</evidence>
<evidence type="ECO:0000313" key="2">
    <source>
        <dbReference type="Proteomes" id="UP000188613"/>
    </source>
</evidence>
<reference evidence="1 2" key="1">
    <citation type="submission" date="2016-12" db="EMBL/GenBank/DDBJ databases">
        <title>Domibacillus sp. SAB 38T whole genome sequencing.</title>
        <authorList>
            <person name="Verma A."/>
            <person name="Ojha A.K."/>
            <person name="Krishnamurthi S."/>
        </authorList>
    </citation>
    <scope>NUCLEOTIDE SEQUENCE [LARGE SCALE GENOMIC DNA]</scope>
    <source>
        <strain evidence="1 2">SAB 38</strain>
    </source>
</reference>
<dbReference type="RefSeq" id="WP_076766844.1">
    <property type="nucleotide sequence ID" value="NZ_MSFI01000021.1"/>
</dbReference>
<dbReference type="Proteomes" id="UP000188613">
    <property type="component" value="Unassembled WGS sequence"/>
</dbReference>
<accession>A0A1V2A5Q6</accession>
<name>A0A1V2A5Q6_9BACI</name>
<sequence>MNNKAMFLLIDDYLDLYIYAKSMNDSDWQKEIIKKIQDFQQPSIAEKTQSLSMNELLEKYTLINDEIWSLFQQLRYVKPNSSLENQISELKKHRHSIYLLIIEEQSQQSI</sequence>
<proteinExistence type="predicted"/>
<keyword evidence="2" id="KW-1185">Reference proteome</keyword>
<protein>
    <submittedName>
        <fullName evidence="1">Uncharacterized protein</fullName>
    </submittedName>
</protein>
<gene>
    <name evidence="1" type="ORF">BTO28_12730</name>
</gene>
<organism evidence="1 2">
    <name type="scientific">Domibacillus epiphyticus</name>
    <dbReference type="NCBI Taxonomy" id="1714355"/>
    <lineage>
        <taxon>Bacteria</taxon>
        <taxon>Bacillati</taxon>
        <taxon>Bacillota</taxon>
        <taxon>Bacilli</taxon>
        <taxon>Bacillales</taxon>
        <taxon>Bacillaceae</taxon>
        <taxon>Domibacillus</taxon>
    </lineage>
</organism>
<dbReference type="OrthoDB" id="2988996at2"/>
<dbReference type="AlphaFoldDB" id="A0A1V2A5Q6"/>
<dbReference type="EMBL" id="MSFI01000021">
    <property type="protein sequence ID" value="OMP66323.1"/>
    <property type="molecule type" value="Genomic_DNA"/>
</dbReference>